<feature type="compositionally biased region" description="Polar residues" evidence="1">
    <location>
        <begin position="82"/>
        <end position="93"/>
    </location>
</feature>
<gene>
    <name evidence="2" type="ORF">VN97_g2403</name>
</gene>
<evidence type="ECO:0000313" key="3">
    <source>
        <dbReference type="Proteomes" id="UP001227192"/>
    </source>
</evidence>
<comment type="caution">
    <text evidence="2">The sequence shown here is derived from an EMBL/GenBank/DDBJ whole genome shotgun (WGS) entry which is preliminary data.</text>
</comment>
<dbReference type="Proteomes" id="UP001227192">
    <property type="component" value="Unassembled WGS sequence"/>
</dbReference>
<dbReference type="EMBL" id="LACB01000046">
    <property type="protein sequence ID" value="KAJ9490849.1"/>
    <property type="molecule type" value="Genomic_DNA"/>
</dbReference>
<sequence>MSTNLRSERLPKYFGAVLHGKQKVQDQNDFKRFIEAVLDQTLRNGLRFNLTPVFINGYTAKLIQYLNHREVKLLCNGEFPRTASSDHFGTSYTPGRVSGGPPPPSKKKKKNH</sequence>
<organism evidence="2 3">
    <name type="scientific">Penicillium thymicola</name>
    <dbReference type="NCBI Taxonomy" id="293382"/>
    <lineage>
        <taxon>Eukaryota</taxon>
        <taxon>Fungi</taxon>
        <taxon>Dikarya</taxon>
        <taxon>Ascomycota</taxon>
        <taxon>Pezizomycotina</taxon>
        <taxon>Eurotiomycetes</taxon>
        <taxon>Eurotiomycetidae</taxon>
        <taxon>Eurotiales</taxon>
        <taxon>Aspergillaceae</taxon>
        <taxon>Penicillium</taxon>
    </lineage>
</organism>
<reference evidence="2" key="1">
    <citation type="submission" date="2015-06" db="EMBL/GenBank/DDBJ databases">
        <authorList>
            <person name="Nguyen H."/>
        </authorList>
    </citation>
    <scope>NUCLEOTIDE SEQUENCE</scope>
    <source>
        <strain evidence="2">DAOM 180753</strain>
    </source>
</reference>
<protein>
    <submittedName>
        <fullName evidence="2">Uncharacterized protein</fullName>
    </submittedName>
</protein>
<keyword evidence="3" id="KW-1185">Reference proteome</keyword>
<proteinExistence type="predicted"/>
<evidence type="ECO:0000313" key="2">
    <source>
        <dbReference type="EMBL" id="KAJ9490849.1"/>
    </source>
</evidence>
<reference evidence="2" key="2">
    <citation type="journal article" date="2016" name="Fungal Biol.">
        <title>Ochratoxin A production by Penicillium thymicola.</title>
        <authorList>
            <person name="Nguyen H.D.T."/>
            <person name="McMullin D.R."/>
            <person name="Ponomareva E."/>
            <person name="Riley R."/>
            <person name="Pomraning K.R."/>
            <person name="Baker S.E."/>
            <person name="Seifert K.A."/>
        </authorList>
    </citation>
    <scope>NUCLEOTIDE SEQUENCE</scope>
    <source>
        <strain evidence="2">DAOM 180753</strain>
    </source>
</reference>
<name>A0AAI9TQI3_PENTH</name>
<accession>A0AAI9TQI3</accession>
<evidence type="ECO:0000256" key="1">
    <source>
        <dbReference type="SAM" id="MobiDB-lite"/>
    </source>
</evidence>
<feature type="region of interest" description="Disordered" evidence="1">
    <location>
        <begin position="82"/>
        <end position="112"/>
    </location>
</feature>
<dbReference type="AlphaFoldDB" id="A0AAI9TQI3"/>